<comment type="catalytic activity">
    <reaction evidence="1">
        <text>ATP + protein L-histidine = ADP + protein N-phospho-L-histidine.</text>
        <dbReference type="EC" id="2.7.13.3"/>
    </reaction>
</comment>
<dbReference type="GO" id="GO:0000155">
    <property type="term" value="F:phosphorelay sensor kinase activity"/>
    <property type="evidence" value="ECO:0007669"/>
    <property type="project" value="InterPro"/>
</dbReference>
<dbReference type="Pfam" id="PF07696">
    <property type="entry name" value="7TMR-DISMED2"/>
    <property type="match status" value="1"/>
</dbReference>
<keyword evidence="9" id="KW-1133">Transmembrane helix</keyword>
<reference evidence="11 12" key="1">
    <citation type="submission" date="2018-04" db="EMBL/GenBank/DDBJ databases">
        <title>Sphingobacterium cortibacter sp. nov.</title>
        <authorList>
            <person name="Li Y."/>
        </authorList>
    </citation>
    <scope>NUCLEOTIDE SEQUENCE [LARGE SCALE GENOMIC DNA]</scope>
    <source>
        <strain evidence="11 12">2c-3</strain>
    </source>
</reference>
<keyword evidence="6 11" id="KW-0418">Kinase</keyword>
<dbReference type="Pfam" id="PF02518">
    <property type="entry name" value="HATPase_c"/>
    <property type="match status" value="1"/>
</dbReference>
<feature type="domain" description="Histidine kinase" evidence="10">
    <location>
        <begin position="553"/>
        <end position="639"/>
    </location>
</feature>
<dbReference type="Gene3D" id="3.30.565.10">
    <property type="entry name" value="Histidine kinase-like ATPase, C-terminal domain"/>
    <property type="match status" value="1"/>
</dbReference>
<dbReference type="InterPro" id="IPR011623">
    <property type="entry name" value="7TMR_DISM_rcpt_extracell_dom1"/>
</dbReference>
<evidence type="ECO:0000256" key="9">
    <source>
        <dbReference type="SAM" id="Phobius"/>
    </source>
</evidence>
<organism evidence="11 12">
    <name type="scientific">Sphingobacterium corticibacter</name>
    <dbReference type="NCBI Taxonomy" id="2171749"/>
    <lineage>
        <taxon>Bacteria</taxon>
        <taxon>Pseudomonadati</taxon>
        <taxon>Bacteroidota</taxon>
        <taxon>Sphingobacteriia</taxon>
        <taxon>Sphingobacteriales</taxon>
        <taxon>Sphingobacteriaceae</taxon>
        <taxon>Sphingobacterium</taxon>
    </lineage>
</organism>
<evidence type="ECO:0000256" key="6">
    <source>
        <dbReference type="ARBA" id="ARBA00022777"/>
    </source>
</evidence>
<keyword evidence="4" id="KW-0808">Transferase</keyword>
<gene>
    <name evidence="11" type="ORF">DC487_06045</name>
</gene>
<keyword evidence="9" id="KW-0812">Transmembrane</keyword>
<keyword evidence="5" id="KW-0547">Nucleotide-binding</keyword>
<dbReference type="OrthoDB" id="5401121at2"/>
<evidence type="ECO:0000313" key="11">
    <source>
        <dbReference type="EMBL" id="PVH25507.1"/>
    </source>
</evidence>
<evidence type="ECO:0000256" key="8">
    <source>
        <dbReference type="ARBA" id="ARBA00023012"/>
    </source>
</evidence>
<feature type="transmembrane region" description="Helical" evidence="9">
    <location>
        <begin position="195"/>
        <end position="216"/>
    </location>
</feature>
<evidence type="ECO:0000259" key="10">
    <source>
        <dbReference type="PROSITE" id="PS50109"/>
    </source>
</evidence>
<dbReference type="InterPro" id="IPR011712">
    <property type="entry name" value="Sig_transdc_His_kin_sub3_dim/P"/>
</dbReference>
<keyword evidence="3" id="KW-0597">Phosphoprotein</keyword>
<evidence type="ECO:0000313" key="12">
    <source>
        <dbReference type="Proteomes" id="UP000245627"/>
    </source>
</evidence>
<feature type="transmembrane region" description="Helical" evidence="9">
    <location>
        <begin position="392"/>
        <end position="413"/>
    </location>
</feature>
<dbReference type="AlphaFoldDB" id="A0A2T8HJ73"/>
<dbReference type="InterPro" id="IPR011622">
    <property type="entry name" value="7TMR_DISM_rcpt_extracell_dom2"/>
</dbReference>
<dbReference type="InterPro" id="IPR036890">
    <property type="entry name" value="HATPase_C_sf"/>
</dbReference>
<keyword evidence="12" id="KW-1185">Reference proteome</keyword>
<dbReference type="EMBL" id="QDKG01000002">
    <property type="protein sequence ID" value="PVH25507.1"/>
    <property type="molecule type" value="Genomic_DNA"/>
</dbReference>
<accession>A0A2T8HJ73</accession>
<keyword evidence="8" id="KW-0902">Two-component regulatory system</keyword>
<dbReference type="CDD" id="cd16917">
    <property type="entry name" value="HATPase_UhpB-NarQ-NarX-like"/>
    <property type="match status" value="1"/>
</dbReference>
<dbReference type="SUPFAM" id="SSF55874">
    <property type="entry name" value="ATPase domain of HSP90 chaperone/DNA topoisomerase II/histidine kinase"/>
    <property type="match status" value="1"/>
</dbReference>
<evidence type="ECO:0000256" key="4">
    <source>
        <dbReference type="ARBA" id="ARBA00022679"/>
    </source>
</evidence>
<dbReference type="InterPro" id="IPR003594">
    <property type="entry name" value="HATPase_dom"/>
</dbReference>
<feature type="transmembrane region" description="Helical" evidence="9">
    <location>
        <begin position="228"/>
        <end position="251"/>
    </location>
</feature>
<evidence type="ECO:0000256" key="2">
    <source>
        <dbReference type="ARBA" id="ARBA00012438"/>
    </source>
</evidence>
<dbReference type="InterPro" id="IPR005467">
    <property type="entry name" value="His_kinase_dom"/>
</dbReference>
<dbReference type="Pfam" id="PF07695">
    <property type="entry name" value="7TMR-DISM_7TM"/>
    <property type="match status" value="1"/>
</dbReference>
<keyword evidence="7" id="KW-0067">ATP-binding</keyword>
<dbReference type="Proteomes" id="UP000245627">
    <property type="component" value="Unassembled WGS sequence"/>
</dbReference>
<dbReference type="EC" id="2.7.13.3" evidence="2"/>
<feature type="transmembrane region" description="Helical" evidence="9">
    <location>
        <begin position="257"/>
        <end position="280"/>
    </location>
</feature>
<keyword evidence="9" id="KW-0472">Membrane</keyword>
<dbReference type="Gene3D" id="2.60.40.2380">
    <property type="match status" value="1"/>
</dbReference>
<proteinExistence type="predicted"/>
<dbReference type="Gene3D" id="1.20.5.1930">
    <property type="match status" value="1"/>
</dbReference>
<feature type="transmembrane region" description="Helical" evidence="9">
    <location>
        <begin position="326"/>
        <end position="348"/>
    </location>
</feature>
<dbReference type="SMART" id="SM00387">
    <property type="entry name" value="HATPase_c"/>
    <property type="match status" value="1"/>
</dbReference>
<dbReference type="GO" id="GO:0016020">
    <property type="term" value="C:membrane"/>
    <property type="evidence" value="ECO:0007669"/>
    <property type="project" value="InterPro"/>
</dbReference>
<feature type="transmembrane region" description="Helical" evidence="9">
    <location>
        <begin position="292"/>
        <end position="311"/>
    </location>
</feature>
<protein>
    <recommendedName>
        <fullName evidence="2">histidine kinase</fullName>
        <ecNumber evidence="2">2.7.13.3</ecNumber>
    </recommendedName>
</protein>
<evidence type="ECO:0000256" key="3">
    <source>
        <dbReference type="ARBA" id="ARBA00022553"/>
    </source>
</evidence>
<evidence type="ECO:0000256" key="7">
    <source>
        <dbReference type="ARBA" id="ARBA00022840"/>
    </source>
</evidence>
<dbReference type="InterPro" id="IPR050482">
    <property type="entry name" value="Sensor_HK_TwoCompSys"/>
</dbReference>
<dbReference type="GO" id="GO:0005524">
    <property type="term" value="F:ATP binding"/>
    <property type="evidence" value="ECO:0007669"/>
    <property type="project" value="UniProtKB-KW"/>
</dbReference>
<feature type="transmembrane region" description="Helical" evidence="9">
    <location>
        <begin position="355"/>
        <end position="377"/>
    </location>
</feature>
<dbReference type="PROSITE" id="PS50109">
    <property type="entry name" value="HIS_KIN"/>
    <property type="match status" value="1"/>
</dbReference>
<dbReference type="PANTHER" id="PTHR24421:SF10">
    <property type="entry name" value="NITRATE_NITRITE SENSOR PROTEIN NARQ"/>
    <property type="match status" value="1"/>
</dbReference>
<dbReference type="PANTHER" id="PTHR24421">
    <property type="entry name" value="NITRATE/NITRITE SENSOR PROTEIN NARX-RELATED"/>
    <property type="match status" value="1"/>
</dbReference>
<sequence>MKCLQLSYRSIFLAVIILFIVGYSRAQAAGDSIIVLQIGGGDRYVINDHLHWFRTSEILDPDSVFSLFSGMGGKSLAPSSGIHSTFGNDHYWLSLKLQNSGSDNRTIYFQLNNPHLDSVRVFYQTPDGMKQLWETGATLPFDTRPYPYHDFVLPLKLTAGATEYFIIHTKKEGKIFSIKPELMDEDYFKGKEQRLYTIFGLFLGFMLFNVFVNLFLGVTLGDRIHYLYSLYVLAAMSWMFCSVGAEFQFVFPNHPEWFMLSQSITGAITMILMSLLAFVFLQLKDLRIKAKFVLQCATGLLLITLPVKLAVESFFPSFSHLKEFLLYSYLLSVAGIAVGIVWVAIVRIRQGFTPAWFYLSAMCYLTISILFACYRILRYGDLTELFSTPTNVQLGLLVETTIIFLGIIYRYNLMKGERIHLKQQLAKQELDMNRQVIVAQEDERRRLAQDLHDDVGATLSTLILHISNVPELPEWQTDFALNYNRKSLSIGKKALADLRNIAHDLLPRDLQVNGLFGTLNERLQSLRSITSLHLDLYTHGDDRAIGEELVLTLYRVVNELLNNVIKHAEATRASIDISFIGDEIILVVEDNGKGIKVDHRHLGMGIRNIESRVAFWGGTVNMDSNARGTTVIITIPNVQKA</sequence>
<evidence type="ECO:0000256" key="1">
    <source>
        <dbReference type="ARBA" id="ARBA00000085"/>
    </source>
</evidence>
<dbReference type="GO" id="GO:0046983">
    <property type="term" value="F:protein dimerization activity"/>
    <property type="evidence" value="ECO:0007669"/>
    <property type="project" value="InterPro"/>
</dbReference>
<dbReference type="Pfam" id="PF07730">
    <property type="entry name" value="HisKA_3"/>
    <property type="match status" value="1"/>
</dbReference>
<name>A0A2T8HJ73_9SPHI</name>
<comment type="caution">
    <text evidence="11">The sequence shown here is derived from an EMBL/GenBank/DDBJ whole genome shotgun (WGS) entry which is preliminary data.</text>
</comment>
<evidence type="ECO:0000256" key="5">
    <source>
        <dbReference type="ARBA" id="ARBA00022741"/>
    </source>
</evidence>